<sequence>MNDISTFENIQQLVDTFYKKVQQDDYIGPIFNSKIQDRWPEHLAKMYRFWESILLDNHTYSGRPFPPHAFLPVDASHFNRWLSLFTETVDSLFSGPVADEAKDRAAKMAAMFHYKIEYIKNNPE</sequence>
<dbReference type="EMBL" id="CP101751">
    <property type="protein sequence ID" value="UUC45683.1"/>
    <property type="molecule type" value="Genomic_DNA"/>
</dbReference>
<gene>
    <name evidence="5" type="ORF">NOX80_00370</name>
</gene>
<reference evidence="5" key="1">
    <citation type="submission" date="2022-07" db="EMBL/GenBank/DDBJ databases">
        <title>Isolation, identification, and degradation of a PFOSA degrading strain from sewage treatment plant.</title>
        <authorList>
            <person name="Zhang L."/>
            <person name="Huo Y."/>
        </authorList>
    </citation>
    <scope>NUCLEOTIDE SEQUENCE</scope>
    <source>
        <strain evidence="5">C1</strain>
    </source>
</reference>
<evidence type="ECO:0000313" key="6">
    <source>
        <dbReference type="Proteomes" id="UP001059844"/>
    </source>
</evidence>
<keyword evidence="1" id="KW-0813">Transport</keyword>
<accession>A0ABY5IS89</accession>
<dbReference type="InterPro" id="IPR009050">
    <property type="entry name" value="Globin-like_sf"/>
</dbReference>
<dbReference type="RefSeq" id="WP_256551371.1">
    <property type="nucleotide sequence ID" value="NZ_CP101751.1"/>
</dbReference>
<dbReference type="SUPFAM" id="SSF46458">
    <property type="entry name" value="Globin-like"/>
    <property type="match status" value="1"/>
</dbReference>
<evidence type="ECO:0000256" key="3">
    <source>
        <dbReference type="ARBA" id="ARBA00022723"/>
    </source>
</evidence>
<keyword evidence="2" id="KW-0349">Heme</keyword>
<keyword evidence="3" id="KW-0479">Metal-binding</keyword>
<dbReference type="InterPro" id="IPR012292">
    <property type="entry name" value="Globin/Proto"/>
</dbReference>
<dbReference type="CDD" id="cd08916">
    <property type="entry name" value="TrHb3_P"/>
    <property type="match status" value="1"/>
</dbReference>
<proteinExistence type="predicted"/>
<organism evidence="5 6">
    <name type="scientific">Flavobacterium cerinum</name>
    <dbReference type="NCBI Taxonomy" id="2502784"/>
    <lineage>
        <taxon>Bacteria</taxon>
        <taxon>Pseudomonadati</taxon>
        <taxon>Bacteroidota</taxon>
        <taxon>Flavobacteriia</taxon>
        <taxon>Flavobacteriales</taxon>
        <taxon>Flavobacteriaceae</taxon>
        <taxon>Flavobacterium</taxon>
    </lineage>
</organism>
<dbReference type="Proteomes" id="UP001059844">
    <property type="component" value="Chromosome"/>
</dbReference>
<evidence type="ECO:0000313" key="5">
    <source>
        <dbReference type="EMBL" id="UUC45683.1"/>
    </source>
</evidence>
<evidence type="ECO:0000256" key="1">
    <source>
        <dbReference type="ARBA" id="ARBA00022448"/>
    </source>
</evidence>
<evidence type="ECO:0000256" key="4">
    <source>
        <dbReference type="ARBA" id="ARBA00023004"/>
    </source>
</evidence>
<dbReference type="Pfam" id="PF01152">
    <property type="entry name" value="Bac_globin"/>
    <property type="match status" value="1"/>
</dbReference>
<keyword evidence="6" id="KW-1185">Reference proteome</keyword>
<dbReference type="InterPro" id="IPR001486">
    <property type="entry name" value="Hemoglobin_trunc"/>
</dbReference>
<protein>
    <submittedName>
        <fullName evidence="5">Group III truncated hemoglobin</fullName>
    </submittedName>
</protein>
<evidence type="ECO:0000256" key="2">
    <source>
        <dbReference type="ARBA" id="ARBA00022617"/>
    </source>
</evidence>
<keyword evidence="4" id="KW-0408">Iron</keyword>
<dbReference type="Gene3D" id="1.10.490.10">
    <property type="entry name" value="Globins"/>
    <property type="match status" value="1"/>
</dbReference>
<name>A0ABY5IS89_9FLAO</name>